<name>A0ABV6QHR7_9ACTN</name>
<dbReference type="EC" id="2.3.1.-" evidence="2"/>
<comment type="caution">
    <text evidence="2">The sequence shown here is derived from an EMBL/GenBank/DDBJ whole genome shotgun (WGS) entry which is preliminary data.</text>
</comment>
<proteinExistence type="predicted"/>
<keyword evidence="3" id="KW-1185">Reference proteome</keyword>
<dbReference type="EMBL" id="JBHLTC010000010">
    <property type="protein sequence ID" value="MFC0624179.1"/>
    <property type="molecule type" value="Genomic_DNA"/>
</dbReference>
<dbReference type="InterPro" id="IPR016181">
    <property type="entry name" value="Acyl_CoA_acyltransferase"/>
</dbReference>
<evidence type="ECO:0000313" key="2">
    <source>
        <dbReference type="EMBL" id="MFC0624179.1"/>
    </source>
</evidence>
<dbReference type="SUPFAM" id="SSF55729">
    <property type="entry name" value="Acyl-CoA N-acyltransferases (Nat)"/>
    <property type="match status" value="2"/>
</dbReference>
<dbReference type="RefSeq" id="WP_380045111.1">
    <property type="nucleotide sequence ID" value="NZ_JBHLTC010000010.1"/>
</dbReference>
<gene>
    <name evidence="2" type="ORF">ACFFGN_08900</name>
</gene>
<organism evidence="2 3">
    <name type="scientific">Kribbella deserti</name>
    <dbReference type="NCBI Taxonomy" id="1926257"/>
    <lineage>
        <taxon>Bacteria</taxon>
        <taxon>Bacillati</taxon>
        <taxon>Actinomycetota</taxon>
        <taxon>Actinomycetes</taxon>
        <taxon>Propionibacteriales</taxon>
        <taxon>Kribbellaceae</taxon>
        <taxon>Kribbella</taxon>
    </lineage>
</organism>
<protein>
    <submittedName>
        <fullName evidence="2">GNAT family N-acetyltransferase</fullName>
        <ecNumber evidence="2">2.3.1.-</ecNumber>
    </submittedName>
</protein>
<keyword evidence="2" id="KW-0012">Acyltransferase</keyword>
<reference evidence="2 3" key="1">
    <citation type="submission" date="2024-09" db="EMBL/GenBank/DDBJ databases">
        <authorList>
            <person name="Sun Q."/>
            <person name="Mori K."/>
        </authorList>
    </citation>
    <scope>NUCLEOTIDE SEQUENCE [LARGE SCALE GENOMIC DNA]</scope>
    <source>
        <strain evidence="2 3">CGMCC 1.15906</strain>
    </source>
</reference>
<sequence>MLTVAEVDPFDERAFGDWYDALRAGAAADREAPVISTLEALTFSLRNPGERLRRLAVAATQNGETVGAMLFELPLVDDLSNVMVEIDVPPAHRRKGVATALWAWAAERAAAEQRSIFQTEINIPSGFDLHSWPGAAFATKLGFASENTEDHFVTPLPFDPATISLLKANTSALASYRLISWAGQCPEEHLQKYADLHTAMNQDVPTGGLSREASAWDAERVRTNDARLVENYLPLVTMAQTLEGEPAGYTLMYVQLGDRANVLQDDTLVMRDHRGHNLGTHLKLANLDQLAVHHDSPGWIHTWTAESNGPMQKVNARFGFRVVEQMHEFELTSPATAGH</sequence>
<dbReference type="Proteomes" id="UP001589890">
    <property type="component" value="Unassembled WGS sequence"/>
</dbReference>
<dbReference type="PROSITE" id="PS51186">
    <property type="entry name" value="GNAT"/>
    <property type="match status" value="1"/>
</dbReference>
<evidence type="ECO:0000259" key="1">
    <source>
        <dbReference type="PROSITE" id="PS51186"/>
    </source>
</evidence>
<keyword evidence="2" id="KW-0808">Transferase</keyword>
<dbReference type="InterPro" id="IPR000182">
    <property type="entry name" value="GNAT_dom"/>
</dbReference>
<accession>A0ABV6QHR7</accession>
<evidence type="ECO:0000313" key="3">
    <source>
        <dbReference type="Proteomes" id="UP001589890"/>
    </source>
</evidence>
<feature type="domain" description="N-acetyltransferase" evidence="1">
    <location>
        <begin position="5"/>
        <end position="170"/>
    </location>
</feature>
<dbReference type="Pfam" id="PF00583">
    <property type="entry name" value="Acetyltransf_1"/>
    <property type="match status" value="1"/>
</dbReference>
<dbReference type="GO" id="GO:0016746">
    <property type="term" value="F:acyltransferase activity"/>
    <property type="evidence" value="ECO:0007669"/>
    <property type="project" value="UniProtKB-KW"/>
</dbReference>
<dbReference type="Gene3D" id="3.40.630.30">
    <property type="match status" value="1"/>
</dbReference>